<dbReference type="WBParaSite" id="SSTP_0000194800.1">
    <property type="protein sequence ID" value="SSTP_0000194800.1"/>
    <property type="gene ID" value="SSTP_0000194800"/>
</dbReference>
<evidence type="ECO:0000313" key="8">
    <source>
        <dbReference type="WBParaSite" id="SSTP_0000194800.1"/>
    </source>
</evidence>
<keyword evidence="7" id="KW-1185">Reference proteome</keyword>
<dbReference type="Pfam" id="PF13913">
    <property type="entry name" value="zf-C2HC_2"/>
    <property type="match status" value="2"/>
</dbReference>
<evidence type="ECO:0000256" key="3">
    <source>
        <dbReference type="ARBA" id="ARBA00022771"/>
    </source>
</evidence>
<dbReference type="PANTHER" id="PTHR13555:SF68">
    <property type="entry name" value="ZINC FINGER PROTEIN 474"/>
    <property type="match status" value="1"/>
</dbReference>
<feature type="domain" description="C2HC/C3H-type" evidence="6">
    <location>
        <begin position="90"/>
        <end position="119"/>
    </location>
</feature>
<dbReference type="PROSITE" id="PS52027">
    <property type="entry name" value="ZF_C2HC_C3H"/>
    <property type="match status" value="2"/>
</dbReference>
<dbReference type="InterPro" id="IPR049899">
    <property type="entry name" value="Znf_C2HC_C3H"/>
</dbReference>
<dbReference type="Gene3D" id="3.30.160.60">
    <property type="entry name" value="Classic Zinc Finger"/>
    <property type="match status" value="2"/>
</dbReference>
<organism evidence="8">
    <name type="scientific">Strongyloides stercoralis</name>
    <name type="common">Threadworm</name>
    <dbReference type="NCBI Taxonomy" id="6248"/>
    <lineage>
        <taxon>Eukaryota</taxon>
        <taxon>Metazoa</taxon>
        <taxon>Ecdysozoa</taxon>
        <taxon>Nematoda</taxon>
        <taxon>Chromadorea</taxon>
        <taxon>Rhabditida</taxon>
        <taxon>Tylenchina</taxon>
        <taxon>Panagrolaimomorpha</taxon>
        <taxon>Strongyloidoidea</taxon>
        <taxon>Strongyloididae</taxon>
        <taxon>Strongyloides</taxon>
    </lineage>
</organism>
<dbReference type="GO" id="GO:0008270">
    <property type="term" value="F:zinc ion binding"/>
    <property type="evidence" value="ECO:0007669"/>
    <property type="project" value="UniProtKB-KW"/>
</dbReference>
<keyword evidence="3 5" id="KW-0863">Zinc-finger</keyword>
<evidence type="ECO:0000256" key="5">
    <source>
        <dbReference type="PROSITE-ProRule" id="PRU01371"/>
    </source>
</evidence>
<keyword evidence="1" id="KW-0479">Metal-binding</keyword>
<feature type="domain" description="C2HC/C3H-type" evidence="6">
    <location>
        <begin position="18"/>
        <end position="47"/>
    </location>
</feature>
<keyword evidence="4" id="KW-0862">Zinc</keyword>
<sequence length="124" mass="14286">MPFDITETCPKISNKPPPTKTCYICGREFGSKSISIHEPKCLEKWKNENDKKPKNKRLSLPKKPEIITDSDGKIDIDATNKAAWEQAQANLTPCQYCGRKFKYDRLEVHNRSCTEEKPCKKVKK</sequence>
<dbReference type="PANTHER" id="PTHR13555">
    <property type="entry name" value="C2H2 ZINC FINGER CGI-62-RELATED"/>
    <property type="match status" value="1"/>
</dbReference>
<evidence type="ECO:0000313" key="9">
    <source>
        <dbReference type="WBParaSite" id="TCONS_00006357.p1"/>
    </source>
</evidence>
<accession>A0A0K0DXI3</accession>
<evidence type="ECO:0000313" key="7">
    <source>
        <dbReference type="Proteomes" id="UP000035681"/>
    </source>
</evidence>
<dbReference type="WBParaSite" id="TCONS_00006357.p1">
    <property type="protein sequence ID" value="TCONS_00006357.p1"/>
    <property type="gene ID" value="XLOC_004513"/>
</dbReference>
<evidence type="ECO:0000259" key="6">
    <source>
        <dbReference type="PROSITE" id="PS52027"/>
    </source>
</evidence>
<reference evidence="8" key="1">
    <citation type="submission" date="2015-08" db="UniProtKB">
        <authorList>
            <consortium name="WormBaseParasite"/>
        </authorList>
    </citation>
    <scope>IDENTIFICATION</scope>
</reference>
<evidence type="ECO:0000256" key="1">
    <source>
        <dbReference type="ARBA" id="ARBA00022723"/>
    </source>
</evidence>
<name>A0A0K0DXI3_STRER</name>
<dbReference type="STRING" id="6248.A0A0K0DXI3"/>
<protein>
    <submittedName>
        <fullName evidence="8 9">Zinc finger protein 474</fullName>
    </submittedName>
</protein>
<proteinExistence type="predicted"/>
<dbReference type="Proteomes" id="UP000035681">
    <property type="component" value="Unplaced"/>
</dbReference>
<keyword evidence="2" id="KW-0677">Repeat</keyword>
<evidence type="ECO:0000256" key="4">
    <source>
        <dbReference type="ARBA" id="ARBA00022833"/>
    </source>
</evidence>
<dbReference type="InterPro" id="IPR026319">
    <property type="entry name" value="ZC2HC1A/B-like"/>
</dbReference>
<evidence type="ECO:0000256" key="2">
    <source>
        <dbReference type="ARBA" id="ARBA00022737"/>
    </source>
</evidence>
<dbReference type="AlphaFoldDB" id="A0A0K0DXI3"/>